<keyword evidence="5" id="KW-1185">Reference proteome</keyword>
<reference evidence="4 5" key="1">
    <citation type="submission" date="2023-04" db="EMBL/GenBank/DDBJ databases">
        <title>Streptomyces chengmaiensis sp. nov. isolated from the stem of mangrove plant in Hainan.</title>
        <authorList>
            <person name="Huang X."/>
            <person name="Zhou S."/>
            <person name="Chu X."/>
            <person name="Xie Y."/>
            <person name="Lin Y."/>
        </authorList>
    </citation>
    <scope>NUCLEOTIDE SEQUENCE [LARGE SCALE GENOMIC DNA]</scope>
    <source>
        <strain evidence="4 5">HNM0663</strain>
    </source>
</reference>
<dbReference type="Gene3D" id="1.10.260.40">
    <property type="entry name" value="lambda repressor-like DNA-binding domains"/>
    <property type="match status" value="1"/>
</dbReference>
<dbReference type="SUPFAM" id="SSF48452">
    <property type="entry name" value="TPR-like"/>
    <property type="match status" value="1"/>
</dbReference>
<dbReference type="InterPro" id="IPR001387">
    <property type="entry name" value="Cro/C1-type_HTH"/>
</dbReference>
<feature type="region of interest" description="Disordered" evidence="2">
    <location>
        <begin position="69"/>
        <end position="89"/>
    </location>
</feature>
<comment type="caution">
    <text evidence="4">The sequence shown here is derived from an EMBL/GenBank/DDBJ whole genome shotgun (WGS) entry which is preliminary data.</text>
</comment>
<gene>
    <name evidence="4" type="ORF">QCN29_32420</name>
</gene>
<dbReference type="PROSITE" id="PS50943">
    <property type="entry name" value="HTH_CROC1"/>
    <property type="match status" value="1"/>
</dbReference>
<dbReference type="Pfam" id="PF13560">
    <property type="entry name" value="HTH_31"/>
    <property type="match status" value="1"/>
</dbReference>
<dbReference type="Proteomes" id="UP001223144">
    <property type="component" value="Unassembled WGS sequence"/>
</dbReference>
<dbReference type="PROSITE" id="PS50005">
    <property type="entry name" value="TPR"/>
    <property type="match status" value="1"/>
</dbReference>
<evidence type="ECO:0000256" key="1">
    <source>
        <dbReference type="PROSITE-ProRule" id="PRU00339"/>
    </source>
</evidence>
<proteinExistence type="predicted"/>
<accession>A0ABT6HXG9</accession>
<name>A0ABT6HXG9_9ACTN</name>
<keyword evidence="1" id="KW-0802">TPR repeat</keyword>
<dbReference type="CDD" id="cd00093">
    <property type="entry name" value="HTH_XRE"/>
    <property type="match status" value="1"/>
</dbReference>
<organism evidence="4 5">
    <name type="scientific">Streptomyces chengmaiensis</name>
    <dbReference type="NCBI Taxonomy" id="3040919"/>
    <lineage>
        <taxon>Bacteria</taxon>
        <taxon>Bacillati</taxon>
        <taxon>Actinomycetota</taxon>
        <taxon>Actinomycetes</taxon>
        <taxon>Kitasatosporales</taxon>
        <taxon>Streptomycetaceae</taxon>
        <taxon>Streptomyces</taxon>
    </lineage>
</organism>
<dbReference type="SUPFAM" id="SSF47413">
    <property type="entry name" value="lambda repressor-like DNA-binding domains"/>
    <property type="match status" value="1"/>
</dbReference>
<dbReference type="InterPro" id="IPR019734">
    <property type="entry name" value="TPR_rpt"/>
</dbReference>
<evidence type="ECO:0000259" key="3">
    <source>
        <dbReference type="PROSITE" id="PS50943"/>
    </source>
</evidence>
<evidence type="ECO:0000313" key="5">
    <source>
        <dbReference type="Proteomes" id="UP001223144"/>
    </source>
</evidence>
<dbReference type="InterPro" id="IPR010982">
    <property type="entry name" value="Lambda_DNA-bd_dom_sf"/>
</dbReference>
<protein>
    <submittedName>
        <fullName evidence="4">Helix-turn-helix domain-containing protein</fullName>
    </submittedName>
</protein>
<dbReference type="SMART" id="SM00530">
    <property type="entry name" value="HTH_XRE"/>
    <property type="match status" value="1"/>
</dbReference>
<dbReference type="Pfam" id="PF13181">
    <property type="entry name" value="TPR_8"/>
    <property type="match status" value="1"/>
</dbReference>
<dbReference type="EMBL" id="JARWBG010000065">
    <property type="protein sequence ID" value="MDH2393389.1"/>
    <property type="molecule type" value="Genomic_DNA"/>
</dbReference>
<dbReference type="SMART" id="SM00028">
    <property type="entry name" value="TPR"/>
    <property type="match status" value="3"/>
</dbReference>
<evidence type="ECO:0000256" key="2">
    <source>
        <dbReference type="SAM" id="MobiDB-lite"/>
    </source>
</evidence>
<dbReference type="Gene3D" id="1.25.40.10">
    <property type="entry name" value="Tetratricopeptide repeat domain"/>
    <property type="match status" value="1"/>
</dbReference>
<feature type="repeat" description="TPR" evidence="1">
    <location>
        <begin position="344"/>
        <end position="377"/>
    </location>
</feature>
<dbReference type="RefSeq" id="WP_279932642.1">
    <property type="nucleotide sequence ID" value="NZ_JARWBG010000065.1"/>
</dbReference>
<evidence type="ECO:0000313" key="4">
    <source>
        <dbReference type="EMBL" id="MDH2393389.1"/>
    </source>
</evidence>
<dbReference type="InterPro" id="IPR011990">
    <property type="entry name" value="TPR-like_helical_dom_sf"/>
</dbReference>
<feature type="domain" description="HTH cro/C1-type" evidence="3">
    <location>
        <begin position="13"/>
        <end position="68"/>
    </location>
</feature>
<sequence>MTDDQQRAFGRRVKEFRKAAGLDQQDLAARLGKSASWVSQVERGLIPVRKLDILRDLANQLGVALHKLEPSLPTSEPQEPPEPTSINDLDGARLLISGHPALDVLLPSGAQSDEQPVSVANLARRVDTAWDLAHRSEFAQLTTELQTLVPALERAVRTSDGGDRVATLRLLARTYQALSASFVRQDEADAAWIAADRAIGAAEASGQPLEVCAGIFRLAHAFVRLKHLDQAEHAALSALQTLRNHLADRSPSPEEGSILGSLHLVLALVHSRAGRRTDAKADIEAARRVAQAMGADRNDFDLEFGPTNVEIQAVATNVELGDAGEAIDIGEALDTSALSPERQARLLMDLGRAYVQRRQTGEAQDCLLRAEELAPEMLRSHTAARAAIRELVLISGESASAELLELAERADADD</sequence>